<accession>D7GIM7</accession>
<dbReference type="KEGG" id="pfr:PFREUD_04140"/>
<dbReference type="EMBL" id="FN806773">
    <property type="protein sequence ID" value="CBL55949.1"/>
    <property type="molecule type" value="Genomic_DNA"/>
</dbReference>
<evidence type="ECO:0008006" key="4">
    <source>
        <dbReference type="Google" id="ProtNLM"/>
    </source>
</evidence>
<protein>
    <recommendedName>
        <fullName evidence="4">DNA primase/polymerase bifunctional N-terminal domain-containing protein</fullName>
    </recommendedName>
</protein>
<gene>
    <name evidence="2" type="ordered locus">PFREUD_04140</name>
</gene>
<dbReference type="SUPFAM" id="SSF52540">
    <property type="entry name" value="P-loop containing nucleoside triphosphate hydrolases"/>
    <property type="match status" value="1"/>
</dbReference>
<organism evidence="2 3">
    <name type="scientific">Propionibacterium freudenreichii subsp. shermanii (strain ATCC 9614 / DSM 4902 / CIP 103027 / NCIMB 8099 / CIRM-BIA1)</name>
    <dbReference type="NCBI Taxonomy" id="754252"/>
    <lineage>
        <taxon>Bacteria</taxon>
        <taxon>Bacillati</taxon>
        <taxon>Actinomycetota</taxon>
        <taxon>Actinomycetes</taxon>
        <taxon>Propionibacteriales</taxon>
        <taxon>Propionibacteriaceae</taxon>
        <taxon>Propionibacterium</taxon>
    </lineage>
</organism>
<sequence>MSTTNQLPAILGTLDSLGVPMWLTATRSGKQVPPRGWPTLTAADNRARLGHYGPGMAVCGAVTERWAFVDVDTKAGASIEAAEAWLRGLGVSPWARVSTPSGGAHFYVSGAPGQANYPGETVAKLTGLVGVEVFGGIAPSAHFAFLPGSERPKYPGRGYTVEWEHPELIDADATPLWNALAHAAAERRTGQGSPEEGAKSAKRAGTDTPPPSHPSEGRPRAEAYTRSVVNGEADKLAHAGEGGRNAQLHRSALKLGSGTTLTLDDTITALEAAAGACGLLGDDGRAQVIATITSGWKAGRASPRDTPATNPDSAGVAPDMVTGTPTPAGRPKGMSVMDMALGSGEGGHDTPTQPSDSEPHRRLVFTAASQITPKPTQWVWIDDEEGRLPAGALSLAAGREGTGKSSFGIWLSSQITRGLLPGMWGGIPRNVIYLAVEDSWAQTLVPRLMAAGADLDRVFRVEAVTAEGEESTITLPVDVGDLRAGISQHDVGLVVADPLMSLMSGRIDTHKEADTRRALEPLAKIADQTGAAILGIAHFNKSGGSDINSLITGSGAFKNVPRAVFGFARDEDTGESVMTQGKNSLGRLDLPSLAYRIASTTVRLEDGETDVGRFEFMGTSTTTARDLLRANHDTDTPESTDCAAWLREWATDEGGTLKAKEAKAAARQAGYSIDQTNRAKRKLGMDSKRSGFGKNSEVFWVLPGTDSETPEPHTWHIGGIDGSPRDVPPMPPMAPPMGERPDSAPVPSVLHSADLPGFRAIRHPAAVPESPPEPLDVNGIVPGRVTPTYPKPAPTPAGQLDPDWLLFPGSTTCKECGNDLLTETGSTGRCRAHHQARGAA</sequence>
<dbReference type="AlphaFoldDB" id="D7GIM7"/>
<evidence type="ECO:0000256" key="1">
    <source>
        <dbReference type="SAM" id="MobiDB-lite"/>
    </source>
</evidence>
<dbReference type="Proteomes" id="UP000000936">
    <property type="component" value="Chromosome"/>
</dbReference>
<dbReference type="InterPro" id="IPR027417">
    <property type="entry name" value="P-loop_NTPase"/>
</dbReference>
<dbReference type="STRING" id="754252.PFREUD_04140"/>
<feature type="region of interest" description="Disordered" evidence="1">
    <location>
        <begin position="298"/>
        <end position="333"/>
    </location>
</feature>
<dbReference type="HOGENOM" id="CLU_338546_0_0_11"/>
<keyword evidence="3" id="KW-1185">Reference proteome</keyword>
<evidence type="ECO:0000313" key="3">
    <source>
        <dbReference type="Proteomes" id="UP000000936"/>
    </source>
</evidence>
<dbReference type="eggNOG" id="COG0467">
    <property type="taxonomic scope" value="Bacteria"/>
</dbReference>
<feature type="region of interest" description="Disordered" evidence="1">
    <location>
        <begin position="184"/>
        <end position="223"/>
    </location>
</feature>
<proteinExistence type="predicted"/>
<dbReference type="eggNOG" id="COG5519">
    <property type="taxonomic scope" value="Bacteria"/>
</dbReference>
<dbReference type="Pfam" id="PF13481">
    <property type="entry name" value="AAA_25"/>
    <property type="match status" value="1"/>
</dbReference>
<dbReference type="RefSeq" id="WP_013160341.1">
    <property type="nucleotide sequence ID" value="NC_014215.1"/>
</dbReference>
<evidence type="ECO:0000313" key="2">
    <source>
        <dbReference type="EMBL" id="CBL55949.1"/>
    </source>
</evidence>
<dbReference type="Gene3D" id="3.40.50.300">
    <property type="entry name" value="P-loop containing nucleotide triphosphate hydrolases"/>
    <property type="match status" value="1"/>
</dbReference>
<reference evidence="2 3" key="1">
    <citation type="journal article" date="2010" name="PLoS ONE">
        <title>The complete genome of Propionibacterium freudenreichii CIRM-BIA1, a hardy actinobacterium with food and probiotic applications.</title>
        <authorList>
            <person name="Falentin H."/>
            <person name="Deutsch S.M."/>
            <person name="Jan G."/>
            <person name="Loux V."/>
            <person name="Thierry A."/>
            <person name="Parayre S."/>
            <person name="Maillard M.B."/>
            <person name="Dherbecourt J."/>
            <person name="Cousin F.J."/>
            <person name="Jardin J."/>
            <person name="Siguier P."/>
            <person name="Couloux A."/>
            <person name="Barbe V."/>
            <person name="Vacherie B."/>
            <person name="Wincker P."/>
            <person name="Gibrat J.F."/>
            <person name="Gaillardin C."/>
            <person name="Lortal S."/>
        </authorList>
    </citation>
    <scope>NUCLEOTIDE SEQUENCE [LARGE SCALE GENOMIC DNA]</scope>
    <source>
        <strain evidence="3">ATCC 9614 / DSM 4902 / CIP 103027 / NCIMB 8099 / CIRM-BIA1</strain>
    </source>
</reference>
<name>D7GIM7_PROFC</name>